<reference evidence="2 3" key="1">
    <citation type="submission" date="2021-01" db="EMBL/GenBank/DDBJ databases">
        <title>Whole genome shotgun sequence of Actinoplanes couchii NBRC 106145.</title>
        <authorList>
            <person name="Komaki H."/>
            <person name="Tamura T."/>
        </authorList>
    </citation>
    <scope>NUCLEOTIDE SEQUENCE [LARGE SCALE GENOMIC DNA]</scope>
    <source>
        <strain evidence="2 3">NBRC 106145</strain>
    </source>
</reference>
<evidence type="ECO:0000313" key="2">
    <source>
        <dbReference type="EMBL" id="GID59235.1"/>
    </source>
</evidence>
<keyword evidence="3" id="KW-1185">Reference proteome</keyword>
<name>A0ABQ3XLF8_9ACTN</name>
<organism evidence="2 3">
    <name type="scientific">Actinoplanes couchii</name>
    <dbReference type="NCBI Taxonomy" id="403638"/>
    <lineage>
        <taxon>Bacteria</taxon>
        <taxon>Bacillati</taxon>
        <taxon>Actinomycetota</taxon>
        <taxon>Actinomycetes</taxon>
        <taxon>Micromonosporales</taxon>
        <taxon>Micromonosporaceae</taxon>
        <taxon>Actinoplanes</taxon>
    </lineage>
</organism>
<dbReference type="RefSeq" id="WP_203805148.1">
    <property type="nucleotide sequence ID" value="NZ_BAAAQE010000117.1"/>
</dbReference>
<dbReference type="EMBL" id="BOMG01000095">
    <property type="protein sequence ID" value="GID59235.1"/>
    <property type="molecule type" value="Genomic_DNA"/>
</dbReference>
<evidence type="ECO:0000313" key="3">
    <source>
        <dbReference type="Proteomes" id="UP000612282"/>
    </source>
</evidence>
<accession>A0ABQ3XLF8</accession>
<feature type="transmembrane region" description="Helical" evidence="1">
    <location>
        <begin position="21"/>
        <end position="49"/>
    </location>
</feature>
<sequence length="188" mass="20227">MLNPYRHELSYGFTTTRSSRLATVIIFGVVGAPLCLVAGILAGLVASFVSDTSGDLAQWKVVASILFGVLLMGLFTALMVFNAVKVTRTTAWLEGSRLTIRTVRPRTVDLAMAPSVGIHPTQLRWRTPGRSDMIAELVIAGPAENTYLRLSTGEGYPMPPHDISALINVLAATGVPGSANVIHYLRTY</sequence>
<feature type="transmembrane region" description="Helical" evidence="1">
    <location>
        <begin position="61"/>
        <end position="84"/>
    </location>
</feature>
<dbReference type="Proteomes" id="UP000612282">
    <property type="component" value="Unassembled WGS sequence"/>
</dbReference>
<comment type="caution">
    <text evidence="2">The sequence shown here is derived from an EMBL/GenBank/DDBJ whole genome shotgun (WGS) entry which is preliminary data.</text>
</comment>
<protein>
    <submittedName>
        <fullName evidence="2">Uncharacterized protein</fullName>
    </submittedName>
</protein>
<proteinExistence type="predicted"/>
<keyword evidence="1" id="KW-1133">Transmembrane helix</keyword>
<keyword evidence="1" id="KW-0472">Membrane</keyword>
<evidence type="ECO:0000256" key="1">
    <source>
        <dbReference type="SAM" id="Phobius"/>
    </source>
</evidence>
<keyword evidence="1" id="KW-0812">Transmembrane</keyword>
<gene>
    <name evidence="2" type="ORF">Aco03nite_076390</name>
</gene>